<evidence type="ECO:0000313" key="3">
    <source>
        <dbReference type="Proteomes" id="UP000218102"/>
    </source>
</evidence>
<accession>A0A2A3LVT5</accession>
<protein>
    <recommendedName>
        <fullName evidence="1">DUF551 domain-containing protein</fullName>
    </recommendedName>
</protein>
<evidence type="ECO:0000313" key="2">
    <source>
        <dbReference type="EMBL" id="PBJ91918.1"/>
    </source>
</evidence>
<dbReference type="InterPro" id="IPR007539">
    <property type="entry name" value="DUF551"/>
</dbReference>
<feature type="domain" description="DUF551" evidence="1">
    <location>
        <begin position="3"/>
        <end position="77"/>
    </location>
</feature>
<gene>
    <name evidence="2" type="ORF">CMV24_29865</name>
</gene>
<dbReference type="AlphaFoldDB" id="A0A2A3LVT5"/>
<name>A0A2A3LVT5_PSEDL</name>
<evidence type="ECO:0000259" key="1">
    <source>
        <dbReference type="Pfam" id="PF04448"/>
    </source>
</evidence>
<dbReference type="Proteomes" id="UP000218102">
    <property type="component" value="Unassembled WGS sequence"/>
</dbReference>
<reference evidence="2 3" key="1">
    <citation type="submission" date="2017-09" db="EMBL/GenBank/DDBJ databases">
        <authorList>
            <person name="Ehlers B."/>
            <person name="Leendertz F.H."/>
        </authorList>
    </citation>
    <scope>NUCLEOTIDE SEQUENCE [LARGE SCALE GENOMIC DNA]</scope>
    <source>
        <strain evidence="2 3">DJ-1</strain>
    </source>
</reference>
<sequence>MSGWIKCSDRLPAAGVVVLASGFRFESCGGGRWVEPVIYYEGCFHPLRDNGEGEYEADFDGEMNEVTHWQPLPSPPTE</sequence>
<proteinExistence type="predicted"/>
<organism evidence="2 3">
    <name type="scientific">Pseudomonas plecoglossicida</name>
    <dbReference type="NCBI Taxonomy" id="70775"/>
    <lineage>
        <taxon>Bacteria</taxon>
        <taxon>Pseudomonadati</taxon>
        <taxon>Pseudomonadota</taxon>
        <taxon>Gammaproteobacteria</taxon>
        <taxon>Pseudomonadales</taxon>
        <taxon>Pseudomonadaceae</taxon>
        <taxon>Pseudomonas</taxon>
    </lineage>
</organism>
<dbReference type="EMBL" id="NTME01000080">
    <property type="protein sequence ID" value="PBJ91918.1"/>
    <property type="molecule type" value="Genomic_DNA"/>
</dbReference>
<comment type="caution">
    <text evidence="2">The sequence shown here is derived from an EMBL/GenBank/DDBJ whole genome shotgun (WGS) entry which is preliminary data.</text>
</comment>
<dbReference type="RefSeq" id="WP_096010393.1">
    <property type="nucleotide sequence ID" value="NZ_NTME01000080.1"/>
</dbReference>
<dbReference type="Pfam" id="PF04448">
    <property type="entry name" value="DUF551"/>
    <property type="match status" value="1"/>
</dbReference>